<dbReference type="Pfam" id="PF18962">
    <property type="entry name" value="Por_Secre_tail"/>
    <property type="match status" value="1"/>
</dbReference>
<evidence type="ECO:0000259" key="2">
    <source>
        <dbReference type="Pfam" id="PF18962"/>
    </source>
</evidence>
<name>A0A511YHY8_9FLAO</name>
<dbReference type="Pfam" id="PF12006">
    <property type="entry name" value="DUF3500"/>
    <property type="match status" value="1"/>
</dbReference>
<sequence>MSFIAYNKYDLNLLVPDYAFKSPQNLPKASARHAAFTVSSVVSSAQAFKATLSTSQISTLQQTYTTALAKKWSNLPCGSGCRKGIQFSSLSAVQLTAAKAVLAEALGASSNQGYDLAMQILKADDYLGSYGSGNSGYSSGIYFISFLNEPSTTGKWMLQFGGHHLAITVAFNNGKVVGTTPQMMGVEPTTFTQNGTTYSPLTPKHDAMTAMLASLSSAQLASAKLTTTFSDCLMSPGESNGNTNTMPTVKQGLICSGFTTAQKNLVLAAIQAWVNDTDSASATELMNAYTNDINSTYIAWTGSGTAGSSSTFLNANTNYVRIDGPGVWIEFVCQNGVIISNQIHYHSVWRDHIRDYGNDLSNTALGTVEITSNAVKSVKIYPNPASETLNVQVANTLKNADISIFDASGRSITSVKNISGTTANIPVGTLQTGNYVITVSDANQNFTAKFIKK</sequence>
<reference evidence="3 4" key="1">
    <citation type="submission" date="2019-07" db="EMBL/GenBank/DDBJ databases">
        <title>Whole genome shotgun sequence of Chryseobacterium hagamense NBRC 105253.</title>
        <authorList>
            <person name="Hosoyama A."/>
            <person name="Uohara A."/>
            <person name="Ohji S."/>
            <person name="Ichikawa N."/>
        </authorList>
    </citation>
    <scope>NUCLEOTIDE SEQUENCE [LARGE SCALE GENOMIC DNA]</scope>
    <source>
        <strain evidence="3 4">NBRC 105253</strain>
    </source>
</reference>
<accession>A0A511YHY8</accession>
<dbReference type="Proteomes" id="UP000321863">
    <property type="component" value="Unassembled WGS sequence"/>
</dbReference>
<dbReference type="EMBL" id="BJYJ01000001">
    <property type="protein sequence ID" value="GEN74817.1"/>
    <property type="molecule type" value="Genomic_DNA"/>
</dbReference>
<dbReference type="PANTHER" id="PTHR37489:SF1">
    <property type="entry name" value="DUF3500 DOMAIN-CONTAINING PROTEIN"/>
    <property type="match status" value="1"/>
</dbReference>
<protein>
    <recommendedName>
        <fullName evidence="2">Secretion system C-terminal sorting domain-containing protein</fullName>
    </recommendedName>
</protein>
<evidence type="ECO:0000313" key="4">
    <source>
        <dbReference type="Proteomes" id="UP000321863"/>
    </source>
</evidence>
<dbReference type="InterPro" id="IPR021889">
    <property type="entry name" value="DUF3500"/>
</dbReference>
<keyword evidence="4" id="KW-1185">Reference proteome</keyword>
<dbReference type="NCBIfam" id="TIGR04183">
    <property type="entry name" value="Por_Secre_tail"/>
    <property type="match status" value="1"/>
</dbReference>
<evidence type="ECO:0000256" key="1">
    <source>
        <dbReference type="ARBA" id="ARBA00022729"/>
    </source>
</evidence>
<comment type="caution">
    <text evidence="3">The sequence shown here is derived from an EMBL/GenBank/DDBJ whole genome shotgun (WGS) entry which is preliminary data.</text>
</comment>
<proteinExistence type="predicted"/>
<keyword evidence="1" id="KW-0732">Signal</keyword>
<gene>
    <name evidence="3" type="ORF">CHA01nite_05570</name>
</gene>
<dbReference type="InterPro" id="IPR026444">
    <property type="entry name" value="Secre_tail"/>
</dbReference>
<evidence type="ECO:0000313" key="3">
    <source>
        <dbReference type="EMBL" id="GEN74817.1"/>
    </source>
</evidence>
<feature type="domain" description="Secretion system C-terminal sorting" evidence="2">
    <location>
        <begin position="380"/>
        <end position="451"/>
    </location>
</feature>
<organism evidence="3 4">
    <name type="scientific">Chryseobacterium hagamense</name>
    <dbReference type="NCBI Taxonomy" id="395935"/>
    <lineage>
        <taxon>Bacteria</taxon>
        <taxon>Pseudomonadati</taxon>
        <taxon>Bacteroidota</taxon>
        <taxon>Flavobacteriia</taxon>
        <taxon>Flavobacteriales</taxon>
        <taxon>Weeksellaceae</taxon>
        <taxon>Chryseobacterium group</taxon>
        <taxon>Chryseobacterium</taxon>
    </lineage>
</organism>
<dbReference type="AlphaFoldDB" id="A0A511YHY8"/>
<dbReference type="PANTHER" id="PTHR37489">
    <property type="entry name" value="DUF3500 DOMAIN-CONTAINING PROTEIN"/>
    <property type="match status" value="1"/>
</dbReference>